<reference evidence="10" key="1">
    <citation type="submission" date="2025-08" db="UniProtKB">
        <authorList>
            <consortium name="Ensembl"/>
        </authorList>
    </citation>
    <scope>IDENTIFICATION</scope>
</reference>
<dbReference type="Proteomes" id="UP000261420">
    <property type="component" value="Unplaced"/>
</dbReference>
<keyword evidence="3" id="KW-0399">Innate immunity</keyword>
<keyword evidence="6" id="KW-0391">Immunity</keyword>
<evidence type="ECO:0000256" key="7">
    <source>
        <dbReference type="ARBA" id="ARBA00023198"/>
    </source>
</evidence>
<dbReference type="Pfam" id="PF17776">
    <property type="entry name" value="NLRC4_HD2"/>
    <property type="match status" value="1"/>
</dbReference>
<dbReference type="InterPro" id="IPR011029">
    <property type="entry name" value="DEATH-like_dom_sf"/>
</dbReference>
<dbReference type="InterPro" id="IPR041267">
    <property type="entry name" value="NLRP_HD2"/>
</dbReference>
<evidence type="ECO:0000259" key="9">
    <source>
        <dbReference type="PROSITE" id="PS50837"/>
    </source>
</evidence>
<dbReference type="Pfam" id="PF05729">
    <property type="entry name" value="NACHT"/>
    <property type="match status" value="1"/>
</dbReference>
<dbReference type="Gene3D" id="3.40.50.300">
    <property type="entry name" value="P-loop containing nucleotide triphosphate hydrolases"/>
    <property type="match status" value="1"/>
</dbReference>
<dbReference type="GO" id="GO:0061702">
    <property type="term" value="C:canonical inflammasome complex"/>
    <property type="evidence" value="ECO:0007669"/>
    <property type="project" value="UniProtKB-SubCell"/>
</dbReference>
<evidence type="ECO:0000256" key="1">
    <source>
        <dbReference type="ARBA" id="ARBA00004496"/>
    </source>
</evidence>
<evidence type="ECO:0000256" key="6">
    <source>
        <dbReference type="ARBA" id="ARBA00022859"/>
    </source>
</evidence>
<dbReference type="SUPFAM" id="SSF52540">
    <property type="entry name" value="P-loop containing nucleoside triphosphate hydrolases"/>
    <property type="match status" value="1"/>
</dbReference>
<accession>A0A3B4VJG5</accession>
<dbReference type="AlphaFoldDB" id="A0A3B4VJG5"/>
<evidence type="ECO:0008006" key="12">
    <source>
        <dbReference type="Google" id="ProtNLM"/>
    </source>
</evidence>
<dbReference type="Gene3D" id="1.10.533.10">
    <property type="entry name" value="Death Domain, Fas"/>
    <property type="match status" value="1"/>
</dbReference>
<dbReference type="InterPro" id="IPR050637">
    <property type="entry name" value="NLRP_innate_immun_reg"/>
</dbReference>
<dbReference type="InterPro" id="IPR007111">
    <property type="entry name" value="NACHT_NTPase"/>
</dbReference>
<dbReference type="PANTHER" id="PTHR45690:SF19">
    <property type="entry name" value="NACHT, LRR AND PYD DOMAINS-CONTAINING PROTEIN 3"/>
    <property type="match status" value="1"/>
</dbReference>
<evidence type="ECO:0000313" key="11">
    <source>
        <dbReference type="Proteomes" id="UP000261420"/>
    </source>
</evidence>
<dbReference type="InterPro" id="IPR001315">
    <property type="entry name" value="CARD"/>
</dbReference>
<reference evidence="10" key="2">
    <citation type="submission" date="2025-09" db="UniProtKB">
        <authorList>
            <consortium name="Ensembl"/>
        </authorList>
    </citation>
    <scope>IDENTIFICATION</scope>
</reference>
<dbReference type="SUPFAM" id="SSF47986">
    <property type="entry name" value="DEATH domain"/>
    <property type="match status" value="1"/>
</dbReference>
<dbReference type="Pfam" id="PF00619">
    <property type="entry name" value="CARD"/>
    <property type="match status" value="1"/>
</dbReference>
<evidence type="ECO:0000256" key="2">
    <source>
        <dbReference type="ARBA" id="ARBA00022490"/>
    </source>
</evidence>
<dbReference type="Ensembl" id="ENSSDUT00000031664.1">
    <property type="protein sequence ID" value="ENSSDUP00000031128.1"/>
    <property type="gene ID" value="ENSSDUG00000022391.1"/>
</dbReference>
<keyword evidence="11" id="KW-1185">Reference proteome</keyword>
<name>A0A3B4VJG5_SERDU</name>
<dbReference type="PROSITE" id="PS50837">
    <property type="entry name" value="NACHT"/>
    <property type="match status" value="1"/>
</dbReference>
<dbReference type="OMA" id="PRSCHRY"/>
<organism evidence="10 11">
    <name type="scientific">Seriola dumerili</name>
    <name type="common">Greater amberjack</name>
    <name type="synonym">Caranx dumerili</name>
    <dbReference type="NCBI Taxonomy" id="41447"/>
    <lineage>
        <taxon>Eukaryota</taxon>
        <taxon>Metazoa</taxon>
        <taxon>Chordata</taxon>
        <taxon>Craniata</taxon>
        <taxon>Vertebrata</taxon>
        <taxon>Euteleostomi</taxon>
        <taxon>Actinopterygii</taxon>
        <taxon>Neopterygii</taxon>
        <taxon>Teleostei</taxon>
        <taxon>Neoteleostei</taxon>
        <taxon>Acanthomorphata</taxon>
        <taxon>Carangaria</taxon>
        <taxon>Carangiformes</taxon>
        <taxon>Carangidae</taxon>
        <taxon>Seriola</taxon>
    </lineage>
</organism>
<evidence type="ECO:0000259" key="8">
    <source>
        <dbReference type="PROSITE" id="PS50209"/>
    </source>
</evidence>
<evidence type="ECO:0000256" key="4">
    <source>
        <dbReference type="ARBA" id="ARBA00022737"/>
    </source>
</evidence>
<evidence type="ECO:0000256" key="3">
    <source>
        <dbReference type="ARBA" id="ARBA00022588"/>
    </source>
</evidence>
<feature type="domain" description="CARD" evidence="8">
    <location>
        <begin position="13"/>
        <end position="78"/>
    </location>
</feature>
<protein>
    <recommendedName>
        <fullName evidence="12">CARD domain-containing protein</fullName>
    </recommendedName>
</protein>
<dbReference type="PROSITE" id="PS50209">
    <property type="entry name" value="CARD"/>
    <property type="match status" value="1"/>
</dbReference>
<evidence type="ECO:0000256" key="5">
    <source>
        <dbReference type="ARBA" id="ARBA00022843"/>
    </source>
</evidence>
<dbReference type="GO" id="GO:0042981">
    <property type="term" value="P:regulation of apoptotic process"/>
    <property type="evidence" value="ECO:0007669"/>
    <property type="project" value="InterPro"/>
</dbReference>
<proteinExistence type="predicted"/>
<keyword evidence="4" id="KW-0677">Repeat</keyword>
<dbReference type="GeneTree" id="ENSGT00940000168817"/>
<dbReference type="GO" id="GO:0045087">
    <property type="term" value="P:innate immune response"/>
    <property type="evidence" value="ECO:0007669"/>
    <property type="project" value="UniProtKB-KW"/>
</dbReference>
<feature type="domain" description="NACHT" evidence="9">
    <location>
        <begin position="174"/>
        <end position="287"/>
    </location>
</feature>
<keyword evidence="5" id="KW-0832">Ubl conjugation</keyword>
<dbReference type="PANTHER" id="PTHR45690">
    <property type="entry name" value="NACHT, LRR AND PYD DOMAINS-CONTAINING PROTEIN 12"/>
    <property type="match status" value="1"/>
</dbReference>
<dbReference type="CDD" id="cd00009">
    <property type="entry name" value="AAA"/>
    <property type="match status" value="1"/>
</dbReference>
<evidence type="ECO:0000313" key="10">
    <source>
        <dbReference type="Ensembl" id="ENSSDUP00000031128.1"/>
    </source>
</evidence>
<comment type="subcellular location">
    <subcellularLocation>
        <location evidence="1">Cytoplasm</location>
    </subcellularLocation>
</comment>
<sequence length="635" mass="72992">MHFFVVNLNIFGQARVHLVRELKNLSVIVENLYQRNVFSDEEVIRIQEEINDYDKIRKILDLVMKKGEAACYEFLRIIDMTRKRTLGTASLTPYDKSGAWTETKTFDLHHWISCYSFKEDTQMDINYLQDLFDDSHKIDLSYTPLVLDTEGSLRTYLPEEKSEISPGDLLKTDKNIVLVGKAGIGKTALTQEMLKVWAESDSKELDYMFYFNMREMTSDFMSMSLEELLFSEPDEFKEEVLADMKKNSDSVTIIFDGITDLSSSVVRRLVEKDLLPDAKIIITCRPDDEEDFFSWDSLRVEVKGFSEQSIETYFSATLGEQKNKVWSNLELLTLCYVPMYAVMVAACFSSEDPQPCTITKVYVSIVRFCLERNSNKTKIRHLESYINSKGMEILSLAEVAFQATGGKTANLTELPCYDSSVLSFLKPLVIQRNLTERYATHAFLHYTMQEFFAALWLLKNPDKAKDVLQQCLTEEMKHMRPLIPFMCGLLSEKSPSLMKCLIPAEELKKTSNWFFKEMTTTFYHCLCEQDEADTEDSGSDVDILFLCRCLYESQCPDACIYLLDKLDYCLDLAGEILDPYSSCAVAYVVTQSKKKIQLNLEDVMVSEHGMRCLFGCLKNVQWYGCACVFNCQIAA</sequence>
<dbReference type="InterPro" id="IPR027417">
    <property type="entry name" value="P-loop_NTPase"/>
</dbReference>
<dbReference type="CDD" id="cd01671">
    <property type="entry name" value="CARD"/>
    <property type="match status" value="1"/>
</dbReference>
<keyword evidence="2" id="KW-0963">Cytoplasm</keyword>
<keyword evidence="7" id="KW-0395">Inflammatory response</keyword>